<feature type="compositionally biased region" description="Polar residues" evidence="3">
    <location>
        <begin position="1639"/>
        <end position="1658"/>
    </location>
</feature>
<feature type="region of interest" description="Disordered" evidence="3">
    <location>
        <begin position="1100"/>
        <end position="1159"/>
    </location>
</feature>
<protein>
    <recommendedName>
        <fullName evidence="4">PDEase domain-containing protein</fullName>
    </recommendedName>
</protein>
<feature type="region of interest" description="Disordered" evidence="3">
    <location>
        <begin position="489"/>
        <end position="508"/>
    </location>
</feature>
<comment type="caution">
    <text evidence="5">The sequence shown here is derived from an EMBL/GenBank/DDBJ whole genome shotgun (WGS) entry which is preliminary data.</text>
</comment>
<feature type="compositionally biased region" description="Polar residues" evidence="3">
    <location>
        <begin position="609"/>
        <end position="622"/>
    </location>
</feature>
<dbReference type="EMBL" id="BEGY01000214">
    <property type="protein sequence ID" value="GAX86004.1"/>
    <property type="molecule type" value="Genomic_DNA"/>
</dbReference>
<feature type="region of interest" description="Disordered" evidence="3">
    <location>
        <begin position="963"/>
        <end position="1001"/>
    </location>
</feature>
<feature type="compositionally biased region" description="Polar residues" evidence="3">
    <location>
        <begin position="1345"/>
        <end position="1355"/>
    </location>
</feature>
<feature type="compositionally biased region" description="Polar residues" evidence="3">
    <location>
        <begin position="1316"/>
        <end position="1328"/>
    </location>
</feature>
<organism evidence="5 6">
    <name type="scientific">Chlamydomonas eustigma</name>
    <dbReference type="NCBI Taxonomy" id="1157962"/>
    <lineage>
        <taxon>Eukaryota</taxon>
        <taxon>Viridiplantae</taxon>
        <taxon>Chlorophyta</taxon>
        <taxon>core chlorophytes</taxon>
        <taxon>Chlorophyceae</taxon>
        <taxon>CS clade</taxon>
        <taxon>Chlamydomonadales</taxon>
        <taxon>Chlamydomonadaceae</taxon>
        <taxon>Chlamydomonas</taxon>
    </lineage>
</organism>
<evidence type="ECO:0000259" key="4">
    <source>
        <dbReference type="PROSITE" id="PS51845"/>
    </source>
</evidence>
<dbReference type="PANTHER" id="PTHR11347">
    <property type="entry name" value="CYCLIC NUCLEOTIDE PHOSPHODIESTERASE"/>
    <property type="match status" value="1"/>
</dbReference>
<keyword evidence="2" id="KW-0378">Hydrolase</keyword>
<reference evidence="5 6" key="1">
    <citation type="submission" date="2017-08" db="EMBL/GenBank/DDBJ databases">
        <title>Acidophilic green algal genome provides insights into adaptation to an acidic environment.</title>
        <authorList>
            <person name="Hirooka S."/>
            <person name="Hirose Y."/>
            <person name="Kanesaki Y."/>
            <person name="Higuchi S."/>
            <person name="Fujiwara T."/>
            <person name="Onuma R."/>
            <person name="Era A."/>
            <person name="Ohbayashi R."/>
            <person name="Uzuka A."/>
            <person name="Nozaki H."/>
            <person name="Yoshikawa H."/>
            <person name="Miyagishima S.Y."/>
        </authorList>
    </citation>
    <scope>NUCLEOTIDE SEQUENCE [LARGE SCALE GENOMIC DNA]</scope>
    <source>
        <strain evidence="5 6">NIES-2499</strain>
    </source>
</reference>
<feature type="region of interest" description="Disordered" evidence="3">
    <location>
        <begin position="609"/>
        <end position="628"/>
    </location>
</feature>
<proteinExistence type="predicted"/>
<evidence type="ECO:0000256" key="3">
    <source>
        <dbReference type="SAM" id="MobiDB-lite"/>
    </source>
</evidence>
<dbReference type="OrthoDB" id="189220at2759"/>
<feature type="region of interest" description="Disordered" evidence="3">
    <location>
        <begin position="377"/>
        <end position="399"/>
    </location>
</feature>
<evidence type="ECO:0000313" key="5">
    <source>
        <dbReference type="EMBL" id="GAX86004.1"/>
    </source>
</evidence>
<feature type="compositionally biased region" description="Polar residues" evidence="3">
    <location>
        <begin position="489"/>
        <end position="504"/>
    </location>
</feature>
<feature type="region of interest" description="Disordered" evidence="3">
    <location>
        <begin position="1378"/>
        <end position="1412"/>
    </location>
</feature>
<feature type="region of interest" description="Disordered" evidence="3">
    <location>
        <begin position="687"/>
        <end position="709"/>
    </location>
</feature>
<dbReference type="InterPro" id="IPR002073">
    <property type="entry name" value="PDEase_catalytic_dom"/>
</dbReference>
<feature type="domain" description="PDEase" evidence="4">
    <location>
        <begin position="1206"/>
        <end position="1860"/>
    </location>
</feature>
<keyword evidence="1" id="KW-0479">Metal-binding</keyword>
<feature type="region of interest" description="Disordered" evidence="3">
    <location>
        <begin position="849"/>
        <end position="882"/>
    </location>
</feature>
<evidence type="ECO:0000256" key="2">
    <source>
        <dbReference type="ARBA" id="ARBA00022801"/>
    </source>
</evidence>
<dbReference type="GO" id="GO:0004114">
    <property type="term" value="F:3',5'-cyclic-nucleotide phosphodiesterase activity"/>
    <property type="evidence" value="ECO:0007669"/>
    <property type="project" value="InterPro"/>
</dbReference>
<evidence type="ECO:0000313" key="6">
    <source>
        <dbReference type="Proteomes" id="UP000232323"/>
    </source>
</evidence>
<dbReference type="Pfam" id="PF00233">
    <property type="entry name" value="PDEase_I"/>
    <property type="match status" value="2"/>
</dbReference>
<dbReference type="GO" id="GO:0046872">
    <property type="term" value="F:metal ion binding"/>
    <property type="evidence" value="ECO:0007669"/>
    <property type="project" value="UniProtKB-KW"/>
</dbReference>
<dbReference type="GO" id="GO:0007165">
    <property type="term" value="P:signal transduction"/>
    <property type="evidence" value="ECO:0007669"/>
    <property type="project" value="InterPro"/>
</dbReference>
<evidence type="ECO:0000256" key="1">
    <source>
        <dbReference type="ARBA" id="ARBA00022723"/>
    </source>
</evidence>
<gene>
    <name evidence="5" type="ORF">CEUSTIGMA_g13420.t1</name>
</gene>
<dbReference type="PROSITE" id="PS51845">
    <property type="entry name" value="PDEASE_I_2"/>
    <property type="match status" value="1"/>
</dbReference>
<feature type="compositionally biased region" description="Polar residues" evidence="3">
    <location>
        <begin position="1378"/>
        <end position="1389"/>
    </location>
</feature>
<accession>A0A250XSG5</accession>
<dbReference type="Gene3D" id="1.10.1300.10">
    <property type="entry name" value="3'5'-cyclic nucleotide phosphodiesterase, catalytic domain"/>
    <property type="match status" value="2"/>
</dbReference>
<sequence>MTTHLGLRPLLARAIDLFFDRPPTVGQEGEDDYDLGVFFVKYIVDSGQRQLLEAYAHDIPDFLNVLTHDASLGCSGLLNFKYSICVDEGGSSDLKVHVQESGGGSNSSGDSFEGAGMRRGTGPDFLLGMLGALSSHNLYSIKSVRKIVDVSGLAAPTRQGSTGAVEKRYTCSIQLMSKKSLPSSPIMRRLVSSAPQITTTPFSSISIAEGEGSNQPHRTSALSLSEMEASVLSLAQPFHLQVDLEGHLLQAGSLMKKYWGRRGVTWKGMHVSDLMKILSRPRMDDEKISGAIPSDHFPWPDLQRLLTVQASIDGQNSLTSSTWILETRDNTLNVLDDNGLFAAIGKSLSSSSSPMAVPEPCLKLKGIWLKMPTVEAPSSSRADPCGGVNDPGSSATGEDPCGGVNDAGSSATGVERFVFCGTALMESFSEILALGFRLSDLPSTDLSADYCVMREQLQADMKVYKRHQQEAELEASLCSRQLFTIPSSNLSGTAPDENTSSTGESGLGHFCLNRRDSSSTSVFMTTRAASVSNSFGGFAMLPNSLQSRRSSSTSRGPPPAELVTSASVALRVLERTLMGEAVPQVDIRTAHNLLHHSIALIHSGYPSGGSQQDSLLQASSPRGGSEARVLSADHLPPLLSGDPVDPFKNLPSSVHSGNHMMHTHNETMSTWALANASTTYSGNSAFQHSGPLQSRGMGRGSTGTKPSWSDLVASVPVSKEYLSQGSIQGKENEDVKQSLMEMITGRHALEPSPVEPQNDDIEDSNSSCMYDDESYDDGMQEDLESGHYGQCGTGVVRENLLLLAQASDGLDTSDNSNQVSSLVADHLRLASLRSREEISRGVENNVVTGERSGVQLQKEADQKLGVNSKGLDTSDPDASGRSISDPVLDLVPGIRTERFERTGIHMLEATTSQSVTGPRLPVSTAADNAATAIKLLGPSHTSDVGVSNNPLVDLASAELIKLSDAPNSPPRKVGDNGFAPLPLLSPQPNGGRDVQQQSKEDALSCSVLAGGSSRPPSTESSLLVQIEAGSVLSLQQKNRADEGTRRNVDLPLRDLKRSVSFLERIRSNLLSCISPNQEGLHYDSVSDTLADVSSCGRRVSRYKEHQDTTRASLQETSPSDDDHHRVSTQQPPHISMTILRDQNSRDEGPSRSMVSKEPPTVVDKEVQVSEGIINGVGRGGCQLGPSESVAVTSLSYHWREEAIASLTRPISDQVMAALSRVDEWTYDIFQLSEATGGRPLSTLAFFLIRRMGLSRVMQLDEAKLARFLICIEDGYRDNPYHNRTHAADVLRNVHVITVRGGLLRILGSKRLKPGGQKTSGSKPQNTISNGGGLKSKLGSPRTSRRNLMTQRNSNFPLREKSALQQGIRMNSSSLVCPAASNASKTSSGNSPAAPSPSAVNRAPTEAPGQEFTHANPATQDAMILLCQYMSAVIHDHDHGGVTNAFLIVDQHPLAMLYNDMSPMENHHISSAFILMMEEQNNFLCNCSRPVRDRVRDKIIQLVLGTDMKQHFNLSGNFSSKLLPNLLEAAKEKKKKKLHVGFMDSSTEIPLLSPKSITLAVEAIAHQQAQDEGALEAIAHQQAQDEGMLSSSGNVRSLSRIGSQRSDAGSMKPQITDCLSGVWKGTAPDHGASGTLKLTADSSSGTQMQDEGSPTTLHTTRPITLSAIPAGTLVTAPNSDNLSPGALFVPQQLSAPLPSSNLPLPPKSNLGQCALIQSGQHRSTELNLLSGYSTPANKMGSLITPLRCMPLDEEERLLVWKVALKCADLGHLASPLHVHRKWVHLLEEEMFRQGDLEKERGYAVSPLMDRSKAGITKSQPGFFNVIVLPLFSSFASALPAAEPLLEQVKRNYEMWSREVPV</sequence>
<keyword evidence="6" id="KW-1185">Reference proteome</keyword>
<dbReference type="SUPFAM" id="SSF109604">
    <property type="entry name" value="HD-domain/PDEase-like"/>
    <property type="match status" value="2"/>
</dbReference>
<feature type="region of interest" description="Disordered" evidence="3">
    <location>
        <begin position="1309"/>
        <end position="1359"/>
    </location>
</feature>
<dbReference type="Proteomes" id="UP000232323">
    <property type="component" value="Unassembled WGS sequence"/>
</dbReference>
<dbReference type="InterPro" id="IPR036971">
    <property type="entry name" value="PDEase_catalytic_dom_sf"/>
</dbReference>
<feature type="region of interest" description="Disordered" evidence="3">
    <location>
        <begin position="1632"/>
        <end position="1658"/>
    </location>
</feature>
<name>A0A250XSG5_9CHLO</name>